<name>A0AAD4CI91_ASPNN</name>
<dbReference type="CDD" id="cd13876">
    <property type="entry name" value="CuRO_2_Abr2_like"/>
    <property type="match status" value="1"/>
</dbReference>
<comment type="caution">
    <text evidence="11">The sequence shown here is derived from an EMBL/GenBank/DDBJ whole genome shotgun (WGS) entry which is preliminary data.</text>
</comment>
<dbReference type="CDD" id="cd13898">
    <property type="entry name" value="CuRO_3_Abr2_like"/>
    <property type="match status" value="1"/>
</dbReference>
<dbReference type="FunFam" id="2.60.40.420:FF:000036">
    <property type="entry name" value="L-ascorbate oxidase"/>
    <property type="match status" value="1"/>
</dbReference>
<evidence type="ECO:0000256" key="2">
    <source>
        <dbReference type="ARBA" id="ARBA00022723"/>
    </source>
</evidence>
<dbReference type="GO" id="GO:0042440">
    <property type="term" value="P:pigment metabolic process"/>
    <property type="evidence" value="ECO:0007669"/>
    <property type="project" value="UniProtKB-ARBA"/>
</dbReference>
<sequence>MGVARFGLARLALLLFLVSWVNADNQFTTRNGSLVRVEARLTWDDWAPAGISRKMILTNGQFPAPPLELRQGDDVEFLVVNNLPSAVTVHFHGIFQAGTPWSDGTPGLSQRPIQPGDQFLYKWRATEYGSYFYHAHHRGQVEDGLYGPIYIRPDDAIEKPFGLIAHGKEDLQALVAAEEATTPLMLSDWRQLSSEEIWKAEETSGVDAYCANALLLNGKGSISCLGRKTLDRVTTVEQRQVLGNGSHLTDIGCMPPTNRLMQGNFRHNMSAILPSMFSGCTPSENELEQLFVDPAATYKSFNLIGAAGVNTITFSIDEHPMYVYAIDGRYIEPTQVDAITIANGNRYAVMVKLDQPAGDYTIRMATFGVNQILTVTGIMSYDTAVKTQQGSSVPSIDMTGKLTSAKYTVLNESTIVPFPVEIPCQDVAQTHVLNLDRHHASYRWTLGNSSLLLALEESTPLLFNPSAAKKELSIQTRNGTWVDVIFRVVSPLQPPHPIHKHSNKFFVIGEGNGEWNYSSVAEARKFIPESFNMEKPQIRDTYYTPPAATGPTWLAIRYHVVNPGAFLLHCHIQVHLSGGMSLVMLDGMDEWPEVPAEYRQKAGVEAL</sequence>
<dbReference type="PANTHER" id="PTHR11709">
    <property type="entry name" value="MULTI-COPPER OXIDASE"/>
    <property type="match status" value="1"/>
</dbReference>
<evidence type="ECO:0000256" key="5">
    <source>
        <dbReference type="ARBA" id="ARBA00023008"/>
    </source>
</evidence>
<dbReference type="Pfam" id="PF07731">
    <property type="entry name" value="Cu-oxidase_2"/>
    <property type="match status" value="1"/>
</dbReference>
<dbReference type="PROSITE" id="PS00080">
    <property type="entry name" value="MULTICOPPER_OXIDASE2"/>
    <property type="match status" value="1"/>
</dbReference>
<evidence type="ECO:0000256" key="6">
    <source>
        <dbReference type="ARBA" id="ARBA00023180"/>
    </source>
</evidence>
<keyword evidence="3 7" id="KW-0732">Signal</keyword>
<dbReference type="PROSITE" id="PS00079">
    <property type="entry name" value="MULTICOPPER_OXIDASE1"/>
    <property type="match status" value="1"/>
</dbReference>
<dbReference type="SUPFAM" id="SSF49503">
    <property type="entry name" value="Cupredoxins"/>
    <property type="match status" value="3"/>
</dbReference>
<feature type="domain" description="Plastocyanin-like" evidence="8">
    <location>
        <begin position="182"/>
        <end position="383"/>
    </location>
</feature>
<evidence type="ECO:0008006" key="13">
    <source>
        <dbReference type="Google" id="ProtNLM"/>
    </source>
</evidence>
<accession>A0AAD4CI91</accession>
<feature type="domain" description="Plastocyanin-like" evidence="10">
    <location>
        <begin position="42"/>
        <end position="154"/>
    </location>
</feature>
<evidence type="ECO:0000256" key="3">
    <source>
        <dbReference type="ARBA" id="ARBA00022729"/>
    </source>
</evidence>
<dbReference type="InterPro" id="IPR011706">
    <property type="entry name" value="Cu-oxidase_C"/>
</dbReference>
<keyword evidence="5" id="KW-0186">Copper</keyword>
<dbReference type="AlphaFoldDB" id="A0AAD4CI91"/>
<dbReference type="Gene3D" id="2.60.40.420">
    <property type="entry name" value="Cupredoxins - blue copper proteins"/>
    <property type="match status" value="3"/>
</dbReference>
<protein>
    <recommendedName>
        <fullName evidence="13">Laccase TilA</fullName>
    </recommendedName>
</protein>
<dbReference type="InterPro" id="IPR045087">
    <property type="entry name" value="Cu-oxidase_fam"/>
</dbReference>
<feature type="domain" description="Plastocyanin-like" evidence="9">
    <location>
        <begin position="469"/>
        <end position="586"/>
    </location>
</feature>
<dbReference type="InterPro" id="IPR033138">
    <property type="entry name" value="Cu_oxidase_CS"/>
</dbReference>
<gene>
    <name evidence="11" type="ORF">FE257_010540</name>
</gene>
<keyword evidence="12" id="KW-1185">Reference proteome</keyword>
<evidence type="ECO:0000259" key="8">
    <source>
        <dbReference type="Pfam" id="PF00394"/>
    </source>
</evidence>
<dbReference type="Proteomes" id="UP001194746">
    <property type="component" value="Unassembled WGS sequence"/>
</dbReference>
<proteinExistence type="inferred from homology"/>
<organism evidence="11 12">
    <name type="scientific">Aspergillus nanangensis</name>
    <dbReference type="NCBI Taxonomy" id="2582783"/>
    <lineage>
        <taxon>Eukaryota</taxon>
        <taxon>Fungi</taxon>
        <taxon>Dikarya</taxon>
        <taxon>Ascomycota</taxon>
        <taxon>Pezizomycotina</taxon>
        <taxon>Eurotiomycetes</taxon>
        <taxon>Eurotiomycetidae</taxon>
        <taxon>Eurotiales</taxon>
        <taxon>Aspergillaceae</taxon>
        <taxon>Aspergillus</taxon>
        <taxon>Aspergillus subgen. Circumdati</taxon>
    </lineage>
</organism>
<dbReference type="Pfam" id="PF00394">
    <property type="entry name" value="Cu-oxidase"/>
    <property type="match status" value="1"/>
</dbReference>
<feature type="signal peptide" evidence="7">
    <location>
        <begin position="1"/>
        <end position="23"/>
    </location>
</feature>
<reference evidence="11" key="1">
    <citation type="journal article" date="2019" name="Beilstein J. Org. Chem.">
        <title>Nanangenines: drimane sesquiterpenoids as the dominant metabolite cohort of a novel Australian fungus, Aspergillus nanangensis.</title>
        <authorList>
            <person name="Lacey H.J."/>
            <person name="Gilchrist C.L.M."/>
            <person name="Crombie A."/>
            <person name="Kalaitzis J.A."/>
            <person name="Vuong D."/>
            <person name="Rutledge P.J."/>
            <person name="Turner P."/>
            <person name="Pitt J.I."/>
            <person name="Lacey E."/>
            <person name="Chooi Y.H."/>
            <person name="Piggott A.M."/>
        </authorList>
    </citation>
    <scope>NUCLEOTIDE SEQUENCE</scope>
    <source>
        <strain evidence="11">MST-FP2251</strain>
    </source>
</reference>
<evidence type="ECO:0000256" key="4">
    <source>
        <dbReference type="ARBA" id="ARBA00023002"/>
    </source>
</evidence>
<dbReference type="InterPro" id="IPR002355">
    <property type="entry name" value="Cu_oxidase_Cu_BS"/>
</dbReference>
<dbReference type="GO" id="GO:0052716">
    <property type="term" value="F:hydroquinone:oxygen oxidoreductase activity"/>
    <property type="evidence" value="ECO:0007669"/>
    <property type="project" value="UniProtKB-ARBA"/>
</dbReference>
<dbReference type="CDD" id="cd13850">
    <property type="entry name" value="CuRO_1_Abr2_like"/>
    <property type="match status" value="1"/>
</dbReference>
<evidence type="ECO:0000256" key="7">
    <source>
        <dbReference type="SAM" id="SignalP"/>
    </source>
</evidence>
<dbReference type="InterPro" id="IPR001117">
    <property type="entry name" value="Cu-oxidase_2nd"/>
</dbReference>
<dbReference type="GO" id="GO:0005507">
    <property type="term" value="F:copper ion binding"/>
    <property type="evidence" value="ECO:0007669"/>
    <property type="project" value="InterPro"/>
</dbReference>
<keyword evidence="6" id="KW-0325">Glycoprotein</keyword>
<evidence type="ECO:0000313" key="12">
    <source>
        <dbReference type="Proteomes" id="UP001194746"/>
    </source>
</evidence>
<dbReference type="InterPro" id="IPR008972">
    <property type="entry name" value="Cupredoxin"/>
</dbReference>
<evidence type="ECO:0000256" key="1">
    <source>
        <dbReference type="ARBA" id="ARBA00010609"/>
    </source>
</evidence>
<dbReference type="EMBL" id="VCAU01000067">
    <property type="protein sequence ID" value="KAF9887046.1"/>
    <property type="molecule type" value="Genomic_DNA"/>
</dbReference>
<dbReference type="Pfam" id="PF07732">
    <property type="entry name" value="Cu-oxidase_3"/>
    <property type="match status" value="1"/>
</dbReference>
<evidence type="ECO:0000259" key="10">
    <source>
        <dbReference type="Pfam" id="PF07732"/>
    </source>
</evidence>
<feature type="chain" id="PRO_5042072306" description="Laccase TilA" evidence="7">
    <location>
        <begin position="24"/>
        <end position="607"/>
    </location>
</feature>
<evidence type="ECO:0000259" key="9">
    <source>
        <dbReference type="Pfam" id="PF07731"/>
    </source>
</evidence>
<dbReference type="FunFam" id="2.60.40.420:FF:000061">
    <property type="entry name" value="Laccase TilA"/>
    <property type="match status" value="1"/>
</dbReference>
<comment type="similarity">
    <text evidence="1">Belongs to the multicopper oxidase family.</text>
</comment>
<reference evidence="11" key="2">
    <citation type="submission" date="2020-02" db="EMBL/GenBank/DDBJ databases">
        <authorList>
            <person name="Gilchrist C.L.M."/>
            <person name="Chooi Y.-H."/>
        </authorList>
    </citation>
    <scope>NUCLEOTIDE SEQUENCE</scope>
    <source>
        <strain evidence="11">MST-FP2251</strain>
    </source>
</reference>
<keyword evidence="2" id="KW-0479">Metal-binding</keyword>
<keyword evidence="4" id="KW-0560">Oxidoreductase</keyword>
<dbReference type="InterPro" id="IPR011707">
    <property type="entry name" value="Cu-oxidase-like_N"/>
</dbReference>
<dbReference type="PANTHER" id="PTHR11709:SF488">
    <property type="entry name" value="LACCASE-RELATED"/>
    <property type="match status" value="1"/>
</dbReference>
<evidence type="ECO:0000313" key="11">
    <source>
        <dbReference type="EMBL" id="KAF9887046.1"/>
    </source>
</evidence>